<dbReference type="SUPFAM" id="SSF56672">
    <property type="entry name" value="DNA/RNA polymerases"/>
    <property type="match status" value="1"/>
</dbReference>
<feature type="region of interest" description="Disordered" evidence="1">
    <location>
        <begin position="385"/>
        <end position="406"/>
    </location>
</feature>
<dbReference type="KEGG" id="ghi:107947743"/>
<dbReference type="PANTHER" id="PTHR11439">
    <property type="entry name" value="GAG-POL-RELATED RETROTRANSPOSON"/>
    <property type="match status" value="1"/>
</dbReference>
<dbReference type="PaxDb" id="3635-A0A1U8NIC7"/>
<organism evidence="3 4">
    <name type="scientific">Gossypium hirsutum</name>
    <name type="common">Upland cotton</name>
    <name type="synonym">Gossypium mexicanum</name>
    <dbReference type="NCBI Taxonomy" id="3635"/>
    <lineage>
        <taxon>Eukaryota</taxon>
        <taxon>Viridiplantae</taxon>
        <taxon>Streptophyta</taxon>
        <taxon>Embryophyta</taxon>
        <taxon>Tracheophyta</taxon>
        <taxon>Spermatophyta</taxon>
        <taxon>Magnoliopsida</taxon>
        <taxon>eudicotyledons</taxon>
        <taxon>Gunneridae</taxon>
        <taxon>Pentapetalae</taxon>
        <taxon>rosids</taxon>
        <taxon>malvids</taxon>
        <taxon>Malvales</taxon>
        <taxon>Malvaceae</taxon>
        <taxon>Malvoideae</taxon>
        <taxon>Gossypium</taxon>
    </lineage>
</organism>
<evidence type="ECO:0000259" key="2">
    <source>
        <dbReference type="Pfam" id="PF07727"/>
    </source>
</evidence>
<dbReference type="PANTHER" id="PTHR11439:SF467">
    <property type="entry name" value="INTEGRASE CATALYTIC DOMAIN-CONTAINING PROTEIN"/>
    <property type="match status" value="1"/>
</dbReference>
<reference evidence="3" key="1">
    <citation type="journal article" date="2020" name="Nat. Genet.">
        <title>Genomic diversifications of five Gossypium allopolyploid species and their impact on cotton improvement.</title>
        <authorList>
            <person name="Chen Z.J."/>
            <person name="Sreedasyam A."/>
            <person name="Ando A."/>
            <person name="Song Q."/>
            <person name="De Santiago L.M."/>
            <person name="Hulse-Kemp A.M."/>
            <person name="Ding M."/>
            <person name="Ye W."/>
            <person name="Kirkbride R.C."/>
            <person name="Jenkins J."/>
            <person name="Plott C."/>
            <person name="Lovell J."/>
            <person name="Lin Y.M."/>
            <person name="Vaughn R."/>
            <person name="Liu B."/>
            <person name="Simpson S."/>
            <person name="Scheffler B.E."/>
            <person name="Wen L."/>
            <person name="Saski C.A."/>
            <person name="Grover C.E."/>
            <person name="Hu G."/>
            <person name="Conover J.L."/>
            <person name="Carlson J.W."/>
            <person name="Shu S."/>
            <person name="Boston L.B."/>
            <person name="Williams M."/>
            <person name="Peterson D.G."/>
            <person name="McGee K."/>
            <person name="Jones D.C."/>
            <person name="Wendel J.F."/>
            <person name="Stelly D.M."/>
            <person name="Grimwood J."/>
            <person name="Schmutz J."/>
        </authorList>
    </citation>
    <scope>NUCLEOTIDE SEQUENCE [LARGE SCALE GENOMIC DNA]</scope>
    <source>
        <strain evidence="3">cv. TM-1</strain>
    </source>
</reference>
<evidence type="ECO:0000256" key="1">
    <source>
        <dbReference type="SAM" id="MobiDB-lite"/>
    </source>
</evidence>
<evidence type="ECO:0000313" key="4">
    <source>
        <dbReference type="RefSeq" id="XP_016737763.1"/>
    </source>
</evidence>
<sequence length="406" mass="45884">MPSSVAISKRRFIWNSQRLRKALYELKQAPRAWFHKLKEFLLVTGFVASKAESSLFIQHSESQLLYVLIYVDDIIVTGTNSQTIDGFVRRLDAQFSLKDLGQLNYFLGIEVQYTSTGVFLNQRKYVLDLLQQAGMDKSNSLPTPIVPTCQLSAHEGNPVDDAHLYRSIVGALQYVVITRPDVAFAVNKVCQFMHRPLDVHFKAVKRILRYLHGTLDHGLRFTKCSKLLLEGFSDASWGADVDDRRSTSGYCVFLGRNLVFWSSRKQQVVSRSTAEVEYRSLAHVIVEMVWIQSLLTELCVSHYGKALVWCDSFATVAVAGNPVQHSKFKHVELDLFFVREKVAQGLFQVGHIPSQEQVADILTKPLSAVLFKKFKSQLRVSVNEANAGERKQTSSGHDKRKGLTVS</sequence>
<protein>
    <submittedName>
        <fullName evidence="4">Uncharacterized mitochondrial protein AtMg00810-like</fullName>
    </submittedName>
</protein>
<evidence type="ECO:0000313" key="3">
    <source>
        <dbReference type="Proteomes" id="UP000818029"/>
    </source>
</evidence>
<gene>
    <name evidence="4" type="primary">LOC107947743</name>
</gene>
<dbReference type="InterPro" id="IPR043502">
    <property type="entry name" value="DNA/RNA_pol_sf"/>
</dbReference>
<name>A0A1U8NIC7_GOSHI</name>
<proteinExistence type="predicted"/>
<dbReference type="STRING" id="3635.A0A1U8NIC7"/>
<dbReference type="CDD" id="cd09272">
    <property type="entry name" value="RNase_HI_RT_Ty1"/>
    <property type="match status" value="1"/>
</dbReference>
<reference evidence="4" key="2">
    <citation type="submission" date="2025-08" db="UniProtKB">
        <authorList>
            <consortium name="RefSeq"/>
        </authorList>
    </citation>
    <scope>IDENTIFICATION</scope>
</reference>
<dbReference type="Pfam" id="PF07727">
    <property type="entry name" value="RVT_2"/>
    <property type="match status" value="1"/>
</dbReference>
<dbReference type="AlphaFoldDB" id="A0A1U8NIC7"/>
<dbReference type="InterPro" id="IPR013103">
    <property type="entry name" value="RVT_2"/>
</dbReference>
<keyword evidence="3" id="KW-1185">Reference proteome</keyword>
<dbReference type="GeneID" id="107947743"/>
<dbReference type="RefSeq" id="XP_016737763.1">
    <property type="nucleotide sequence ID" value="XM_016882274.1"/>
</dbReference>
<dbReference type="Proteomes" id="UP000818029">
    <property type="component" value="Chromosome A06"/>
</dbReference>
<feature type="domain" description="Reverse transcriptase Ty1/copia-type" evidence="2">
    <location>
        <begin position="17"/>
        <end position="146"/>
    </location>
</feature>
<accession>A0A1U8NIC7</accession>